<dbReference type="AlphaFoldDB" id="A0A447UJP5"/>
<evidence type="ECO:0000313" key="2">
    <source>
        <dbReference type="Proteomes" id="UP000270272"/>
    </source>
</evidence>
<sequence>MRLGEDRSMDVETISTGSLSLDIALGRGWPADGAYRRNLRAGILR</sequence>
<gene>
    <name evidence="1" type="primary">recA_4</name>
    <name evidence="1" type="ORF">NCTC11075_01691</name>
</gene>
<reference evidence="1 2" key="1">
    <citation type="submission" date="2018-12" db="EMBL/GenBank/DDBJ databases">
        <authorList>
            <consortium name="Pathogen Informatics"/>
        </authorList>
    </citation>
    <scope>NUCLEOTIDE SEQUENCE [LARGE SCALE GENOMIC DNA]</scope>
    <source>
        <strain evidence="1 2">NCTC11075</strain>
    </source>
</reference>
<accession>A0A447UJP5</accession>
<name>A0A447UJP5_CITKO</name>
<dbReference type="Proteomes" id="UP000270272">
    <property type="component" value="Chromosome"/>
</dbReference>
<dbReference type="EMBL" id="LR134204">
    <property type="protein sequence ID" value="VEB88033.1"/>
    <property type="molecule type" value="Genomic_DNA"/>
</dbReference>
<proteinExistence type="predicted"/>
<evidence type="ECO:0000313" key="1">
    <source>
        <dbReference type="EMBL" id="VEB88033.1"/>
    </source>
</evidence>
<protein>
    <submittedName>
        <fullName evidence="1">Recombinase A</fullName>
    </submittedName>
</protein>
<organism evidence="1 2">
    <name type="scientific">Citrobacter koseri</name>
    <name type="common">Citrobacter diversus</name>
    <dbReference type="NCBI Taxonomy" id="545"/>
    <lineage>
        <taxon>Bacteria</taxon>
        <taxon>Pseudomonadati</taxon>
        <taxon>Pseudomonadota</taxon>
        <taxon>Gammaproteobacteria</taxon>
        <taxon>Enterobacterales</taxon>
        <taxon>Enterobacteriaceae</taxon>
        <taxon>Citrobacter</taxon>
    </lineage>
</organism>